<dbReference type="PANTHER" id="PTHR21163">
    <property type="entry name" value="PROTEIN G12"/>
    <property type="match status" value="1"/>
</dbReference>
<dbReference type="FunCoup" id="B4K0R4">
    <property type="interactions" value="1"/>
</dbReference>
<dbReference type="SMR" id="B4K0R4"/>
<feature type="chain" id="PRO_5002810313" evidence="1">
    <location>
        <begin position="20"/>
        <end position="230"/>
    </location>
</feature>
<dbReference type="eggNOG" id="ENOG502T8ZN">
    <property type="taxonomic scope" value="Eukaryota"/>
</dbReference>
<gene>
    <name evidence="2" type="primary">Dgri\GH22503</name>
    <name evidence="2" type="ORF">Dgri_GH22503</name>
</gene>
<evidence type="ECO:0000256" key="1">
    <source>
        <dbReference type="SAM" id="SignalP"/>
    </source>
</evidence>
<dbReference type="HOGENOM" id="CLU_096210_0_0_1"/>
<dbReference type="OMA" id="MHCTTLA"/>
<keyword evidence="1" id="KW-0732">Signal</keyword>
<sequence length="230" mass="26067">MHCTTLALIAICCLGTGLSATTSVPVGTIPASNFYLNLKSILRNVPQKQIEHLVQAYLLNDAEFQAVVREINSLTTYRLGLQLLNQPEFRQLLQWTSQQLILAGGSIKVFEELELEIKVLNKHPHWAQSVNGINGFEQEFSYLYPVAAIRKLLESSAQQSPVFGEFWGRVVALKPTYERFLATPQATGLANRMRALGVDVNNWDATLRYQLGWSNETLPNYDYEYNYGFY</sequence>
<evidence type="ECO:0000313" key="3">
    <source>
        <dbReference type="Proteomes" id="UP000001070"/>
    </source>
</evidence>
<name>B4K0R4_DROGR</name>
<evidence type="ECO:0000313" key="2">
    <source>
        <dbReference type="EMBL" id="EDV93992.1"/>
    </source>
</evidence>
<dbReference type="InParanoid" id="B4K0R4"/>
<reference evidence="2 3" key="1">
    <citation type="journal article" date="2007" name="Nature">
        <title>Evolution of genes and genomes on the Drosophila phylogeny.</title>
        <authorList>
            <consortium name="Drosophila 12 Genomes Consortium"/>
            <person name="Clark A.G."/>
            <person name="Eisen M.B."/>
            <person name="Smith D.R."/>
            <person name="Bergman C.M."/>
            <person name="Oliver B."/>
            <person name="Markow T.A."/>
            <person name="Kaufman T.C."/>
            <person name="Kellis M."/>
            <person name="Gelbart W."/>
            <person name="Iyer V.N."/>
            <person name="Pollard D.A."/>
            <person name="Sackton T.B."/>
            <person name="Larracuente A.M."/>
            <person name="Singh N.D."/>
            <person name="Abad J.P."/>
            <person name="Abt D.N."/>
            <person name="Adryan B."/>
            <person name="Aguade M."/>
            <person name="Akashi H."/>
            <person name="Anderson W.W."/>
            <person name="Aquadro C.F."/>
            <person name="Ardell D.H."/>
            <person name="Arguello R."/>
            <person name="Artieri C.G."/>
            <person name="Barbash D.A."/>
            <person name="Barker D."/>
            <person name="Barsanti P."/>
            <person name="Batterham P."/>
            <person name="Batzoglou S."/>
            <person name="Begun D."/>
            <person name="Bhutkar A."/>
            <person name="Blanco E."/>
            <person name="Bosak S.A."/>
            <person name="Bradley R.K."/>
            <person name="Brand A.D."/>
            <person name="Brent M.R."/>
            <person name="Brooks A.N."/>
            <person name="Brown R.H."/>
            <person name="Butlin R.K."/>
            <person name="Caggese C."/>
            <person name="Calvi B.R."/>
            <person name="Bernardo de Carvalho A."/>
            <person name="Caspi A."/>
            <person name="Castrezana S."/>
            <person name="Celniker S.E."/>
            <person name="Chang J.L."/>
            <person name="Chapple C."/>
            <person name="Chatterji S."/>
            <person name="Chinwalla A."/>
            <person name="Civetta A."/>
            <person name="Clifton S.W."/>
            <person name="Comeron J.M."/>
            <person name="Costello J.C."/>
            <person name="Coyne J.A."/>
            <person name="Daub J."/>
            <person name="David R.G."/>
            <person name="Delcher A.L."/>
            <person name="Delehaunty K."/>
            <person name="Do C.B."/>
            <person name="Ebling H."/>
            <person name="Edwards K."/>
            <person name="Eickbush T."/>
            <person name="Evans J.D."/>
            <person name="Filipski A."/>
            <person name="Findeiss S."/>
            <person name="Freyhult E."/>
            <person name="Fulton L."/>
            <person name="Fulton R."/>
            <person name="Garcia A.C."/>
            <person name="Gardiner A."/>
            <person name="Garfield D.A."/>
            <person name="Garvin B.E."/>
            <person name="Gibson G."/>
            <person name="Gilbert D."/>
            <person name="Gnerre S."/>
            <person name="Godfrey J."/>
            <person name="Good R."/>
            <person name="Gotea V."/>
            <person name="Gravely B."/>
            <person name="Greenberg A.J."/>
            <person name="Griffiths-Jones S."/>
            <person name="Gross S."/>
            <person name="Guigo R."/>
            <person name="Gustafson E.A."/>
            <person name="Haerty W."/>
            <person name="Hahn M.W."/>
            <person name="Halligan D.L."/>
            <person name="Halpern A.L."/>
            <person name="Halter G.M."/>
            <person name="Han M.V."/>
            <person name="Heger A."/>
            <person name="Hillier L."/>
            <person name="Hinrichs A.S."/>
            <person name="Holmes I."/>
            <person name="Hoskins R.A."/>
            <person name="Hubisz M.J."/>
            <person name="Hultmark D."/>
            <person name="Huntley M.A."/>
            <person name="Jaffe D.B."/>
            <person name="Jagadeeshan S."/>
            <person name="Jeck W.R."/>
            <person name="Johnson J."/>
            <person name="Jones C.D."/>
            <person name="Jordan W.C."/>
            <person name="Karpen G.H."/>
            <person name="Kataoka E."/>
            <person name="Keightley P.D."/>
            <person name="Kheradpour P."/>
            <person name="Kirkness E.F."/>
            <person name="Koerich L.B."/>
            <person name="Kristiansen K."/>
            <person name="Kudrna D."/>
            <person name="Kulathinal R.J."/>
            <person name="Kumar S."/>
            <person name="Kwok R."/>
            <person name="Lander E."/>
            <person name="Langley C.H."/>
            <person name="Lapoint R."/>
            <person name="Lazzaro B.P."/>
            <person name="Lee S.J."/>
            <person name="Levesque L."/>
            <person name="Li R."/>
            <person name="Lin C.F."/>
            <person name="Lin M.F."/>
            <person name="Lindblad-Toh K."/>
            <person name="Llopart A."/>
            <person name="Long M."/>
            <person name="Low L."/>
            <person name="Lozovsky E."/>
            <person name="Lu J."/>
            <person name="Luo M."/>
            <person name="Machado C.A."/>
            <person name="Makalowski W."/>
            <person name="Marzo M."/>
            <person name="Matsuda M."/>
            <person name="Matzkin L."/>
            <person name="McAllister B."/>
            <person name="McBride C.S."/>
            <person name="McKernan B."/>
            <person name="McKernan K."/>
            <person name="Mendez-Lago M."/>
            <person name="Minx P."/>
            <person name="Mollenhauer M.U."/>
            <person name="Montooth K."/>
            <person name="Mount S.M."/>
            <person name="Mu X."/>
            <person name="Myers E."/>
            <person name="Negre B."/>
            <person name="Newfeld S."/>
            <person name="Nielsen R."/>
            <person name="Noor M.A."/>
            <person name="O'Grady P."/>
            <person name="Pachter L."/>
            <person name="Papaceit M."/>
            <person name="Parisi M.J."/>
            <person name="Parisi M."/>
            <person name="Parts L."/>
            <person name="Pedersen J.S."/>
            <person name="Pesole G."/>
            <person name="Phillippy A.M."/>
            <person name="Ponting C.P."/>
            <person name="Pop M."/>
            <person name="Porcelli D."/>
            <person name="Powell J.R."/>
            <person name="Prohaska S."/>
            <person name="Pruitt K."/>
            <person name="Puig M."/>
            <person name="Quesneville H."/>
            <person name="Ram K.R."/>
            <person name="Rand D."/>
            <person name="Rasmussen M.D."/>
            <person name="Reed L.K."/>
            <person name="Reenan R."/>
            <person name="Reily A."/>
            <person name="Remington K.A."/>
            <person name="Rieger T.T."/>
            <person name="Ritchie M.G."/>
            <person name="Robin C."/>
            <person name="Rogers Y.H."/>
            <person name="Rohde C."/>
            <person name="Rozas J."/>
            <person name="Rubenfield M.J."/>
            <person name="Ruiz A."/>
            <person name="Russo S."/>
            <person name="Salzberg S.L."/>
            <person name="Sanchez-Gracia A."/>
            <person name="Saranga D.J."/>
            <person name="Sato H."/>
            <person name="Schaeffer S.W."/>
            <person name="Schatz M.C."/>
            <person name="Schlenke T."/>
            <person name="Schwartz R."/>
            <person name="Segarra C."/>
            <person name="Singh R.S."/>
            <person name="Sirot L."/>
            <person name="Sirota M."/>
            <person name="Sisneros N.B."/>
            <person name="Smith C.D."/>
            <person name="Smith T.F."/>
            <person name="Spieth J."/>
            <person name="Stage D.E."/>
            <person name="Stark A."/>
            <person name="Stephan W."/>
            <person name="Strausberg R.L."/>
            <person name="Strempel S."/>
            <person name="Sturgill D."/>
            <person name="Sutton G."/>
            <person name="Sutton G.G."/>
            <person name="Tao W."/>
            <person name="Teichmann S."/>
            <person name="Tobari Y.N."/>
            <person name="Tomimura Y."/>
            <person name="Tsolas J.M."/>
            <person name="Valente V.L."/>
            <person name="Venter E."/>
            <person name="Venter J.C."/>
            <person name="Vicario S."/>
            <person name="Vieira F.G."/>
            <person name="Vilella A.J."/>
            <person name="Villasante A."/>
            <person name="Walenz B."/>
            <person name="Wang J."/>
            <person name="Wasserman M."/>
            <person name="Watts T."/>
            <person name="Wilson D."/>
            <person name="Wilson R.K."/>
            <person name="Wing R.A."/>
            <person name="Wolfner M.F."/>
            <person name="Wong A."/>
            <person name="Wong G.K."/>
            <person name="Wu C.I."/>
            <person name="Wu G."/>
            <person name="Yamamoto D."/>
            <person name="Yang H.P."/>
            <person name="Yang S.P."/>
            <person name="Yorke J.A."/>
            <person name="Yoshida K."/>
            <person name="Zdobnov E."/>
            <person name="Zhang P."/>
            <person name="Zhang Y."/>
            <person name="Zimin A.V."/>
            <person name="Baldwin J."/>
            <person name="Abdouelleil A."/>
            <person name="Abdulkadir J."/>
            <person name="Abebe A."/>
            <person name="Abera B."/>
            <person name="Abreu J."/>
            <person name="Acer S.C."/>
            <person name="Aftuck L."/>
            <person name="Alexander A."/>
            <person name="An P."/>
            <person name="Anderson E."/>
            <person name="Anderson S."/>
            <person name="Arachi H."/>
            <person name="Azer M."/>
            <person name="Bachantsang P."/>
            <person name="Barry A."/>
            <person name="Bayul T."/>
            <person name="Berlin A."/>
            <person name="Bessette D."/>
            <person name="Bloom T."/>
            <person name="Blye J."/>
            <person name="Boguslavskiy L."/>
            <person name="Bonnet C."/>
            <person name="Boukhgalter B."/>
            <person name="Bourzgui I."/>
            <person name="Brown A."/>
            <person name="Cahill P."/>
            <person name="Channer S."/>
            <person name="Cheshatsang Y."/>
            <person name="Chuda L."/>
            <person name="Citroen M."/>
            <person name="Collymore A."/>
            <person name="Cooke P."/>
            <person name="Costello M."/>
            <person name="D'Aco K."/>
            <person name="Daza R."/>
            <person name="De Haan G."/>
            <person name="DeGray S."/>
            <person name="DeMaso C."/>
            <person name="Dhargay N."/>
            <person name="Dooley K."/>
            <person name="Dooley E."/>
            <person name="Doricent M."/>
            <person name="Dorje P."/>
            <person name="Dorjee K."/>
            <person name="Dupes A."/>
            <person name="Elong R."/>
            <person name="Falk J."/>
            <person name="Farina A."/>
            <person name="Faro S."/>
            <person name="Ferguson D."/>
            <person name="Fisher S."/>
            <person name="Foley C.D."/>
            <person name="Franke A."/>
            <person name="Friedrich D."/>
            <person name="Gadbois L."/>
            <person name="Gearin G."/>
            <person name="Gearin C.R."/>
            <person name="Giannoukos G."/>
            <person name="Goode T."/>
            <person name="Graham J."/>
            <person name="Grandbois E."/>
            <person name="Grewal S."/>
            <person name="Gyaltsen K."/>
            <person name="Hafez N."/>
            <person name="Hagos B."/>
            <person name="Hall J."/>
            <person name="Henson C."/>
            <person name="Hollinger A."/>
            <person name="Honan T."/>
            <person name="Huard M.D."/>
            <person name="Hughes L."/>
            <person name="Hurhula B."/>
            <person name="Husby M.E."/>
            <person name="Kamat A."/>
            <person name="Kanga B."/>
            <person name="Kashin S."/>
            <person name="Khazanovich D."/>
            <person name="Kisner P."/>
            <person name="Lance K."/>
            <person name="Lara M."/>
            <person name="Lee W."/>
            <person name="Lennon N."/>
            <person name="Letendre F."/>
            <person name="LeVine R."/>
            <person name="Lipovsky A."/>
            <person name="Liu X."/>
            <person name="Liu J."/>
            <person name="Liu S."/>
            <person name="Lokyitsang T."/>
            <person name="Lokyitsang Y."/>
            <person name="Lubonja R."/>
            <person name="Lui A."/>
            <person name="MacDonald P."/>
            <person name="Magnisalis V."/>
            <person name="Maru K."/>
            <person name="Matthews C."/>
            <person name="McCusker W."/>
            <person name="McDonough S."/>
            <person name="Mehta T."/>
            <person name="Meldrim J."/>
            <person name="Meneus L."/>
            <person name="Mihai O."/>
            <person name="Mihalev A."/>
            <person name="Mihova T."/>
            <person name="Mittelman R."/>
            <person name="Mlenga V."/>
            <person name="Montmayeur A."/>
            <person name="Mulrain L."/>
            <person name="Navidi A."/>
            <person name="Naylor J."/>
            <person name="Negash T."/>
            <person name="Nguyen T."/>
            <person name="Nguyen N."/>
            <person name="Nicol R."/>
            <person name="Norbu C."/>
            <person name="Norbu N."/>
            <person name="Novod N."/>
            <person name="O'Neill B."/>
            <person name="Osman S."/>
            <person name="Markiewicz E."/>
            <person name="Oyono O.L."/>
            <person name="Patti C."/>
            <person name="Phunkhang P."/>
            <person name="Pierre F."/>
            <person name="Priest M."/>
            <person name="Raghuraman S."/>
            <person name="Rege F."/>
            <person name="Reyes R."/>
            <person name="Rise C."/>
            <person name="Rogov P."/>
            <person name="Ross K."/>
            <person name="Ryan E."/>
            <person name="Settipalli S."/>
            <person name="Shea T."/>
            <person name="Sherpa N."/>
            <person name="Shi L."/>
            <person name="Shih D."/>
            <person name="Sparrow T."/>
            <person name="Spaulding J."/>
            <person name="Stalker J."/>
            <person name="Stange-Thomann N."/>
            <person name="Stavropoulos S."/>
            <person name="Stone C."/>
            <person name="Strader C."/>
            <person name="Tesfaye S."/>
            <person name="Thomson T."/>
            <person name="Thoulutsang Y."/>
            <person name="Thoulutsang D."/>
            <person name="Topham K."/>
            <person name="Topping I."/>
            <person name="Tsamla T."/>
            <person name="Vassiliev H."/>
            <person name="Vo A."/>
            <person name="Wangchuk T."/>
            <person name="Wangdi T."/>
            <person name="Weiand M."/>
            <person name="Wilkinson J."/>
            <person name="Wilson A."/>
            <person name="Yadav S."/>
            <person name="Young G."/>
            <person name="Yu Q."/>
            <person name="Zembek L."/>
            <person name="Zhong D."/>
            <person name="Zimmer A."/>
            <person name="Zwirko Z."/>
            <person name="Jaffe D.B."/>
            <person name="Alvarez P."/>
            <person name="Brockman W."/>
            <person name="Butler J."/>
            <person name="Chin C."/>
            <person name="Gnerre S."/>
            <person name="Grabherr M."/>
            <person name="Kleber M."/>
            <person name="Mauceli E."/>
            <person name="MacCallum I."/>
        </authorList>
    </citation>
    <scope>NUCLEOTIDE SEQUENCE [LARGE SCALE GENOMIC DNA]</scope>
    <source>
        <strain evidence="3">Tucson 15287-2541.00</strain>
    </source>
</reference>
<dbReference type="Proteomes" id="UP000001070">
    <property type="component" value="Unassembled WGS sequence"/>
</dbReference>
<dbReference type="PANTHER" id="PTHR21163:SF0">
    <property type="entry name" value="GH08205P-RELATED"/>
    <property type="match status" value="1"/>
</dbReference>
<organism evidence="3">
    <name type="scientific">Drosophila grimshawi</name>
    <name type="common">Hawaiian fruit fly</name>
    <name type="synonym">Idiomyia grimshawi</name>
    <dbReference type="NCBI Taxonomy" id="7222"/>
    <lineage>
        <taxon>Eukaryota</taxon>
        <taxon>Metazoa</taxon>
        <taxon>Ecdysozoa</taxon>
        <taxon>Arthropoda</taxon>
        <taxon>Hexapoda</taxon>
        <taxon>Insecta</taxon>
        <taxon>Pterygota</taxon>
        <taxon>Neoptera</taxon>
        <taxon>Endopterygota</taxon>
        <taxon>Diptera</taxon>
        <taxon>Brachycera</taxon>
        <taxon>Muscomorpha</taxon>
        <taxon>Ephydroidea</taxon>
        <taxon>Drosophilidae</taxon>
        <taxon>Drosophila</taxon>
        <taxon>Hawaiian Drosophila</taxon>
    </lineage>
</organism>
<dbReference type="GO" id="GO:0008289">
    <property type="term" value="F:lipid binding"/>
    <property type="evidence" value="ECO:0007669"/>
    <property type="project" value="EnsemblMetazoa"/>
</dbReference>
<accession>B4K0R4</accession>
<dbReference type="PhylomeDB" id="B4K0R4"/>
<keyword evidence="3" id="KW-1185">Reference proteome</keyword>
<dbReference type="Pfam" id="PF06757">
    <property type="entry name" value="Ins_allergen_rp"/>
    <property type="match status" value="1"/>
</dbReference>
<dbReference type="AlphaFoldDB" id="B4K0R4"/>
<protein>
    <submittedName>
        <fullName evidence="2">GH22503</fullName>
    </submittedName>
</protein>
<dbReference type="EMBL" id="CH916504">
    <property type="protein sequence ID" value="EDV93992.1"/>
    <property type="molecule type" value="Genomic_DNA"/>
</dbReference>
<proteinExistence type="predicted"/>
<dbReference type="InterPro" id="IPR010629">
    <property type="entry name" value="Ins_allergen"/>
</dbReference>
<feature type="signal peptide" evidence="1">
    <location>
        <begin position="1"/>
        <end position="19"/>
    </location>
</feature>
<dbReference type="OrthoDB" id="7882129at2759"/>